<keyword evidence="4" id="KW-0560">Oxidoreductase</keyword>
<proteinExistence type="inferred from homology"/>
<name>A0A939T8B4_9ACTN</name>
<dbReference type="Gene3D" id="2.60.120.10">
    <property type="entry name" value="Jelly Rolls"/>
    <property type="match status" value="1"/>
</dbReference>
<evidence type="ECO:0000256" key="7">
    <source>
        <dbReference type="PIRSR" id="PIRSR610300-51"/>
    </source>
</evidence>
<comment type="caution">
    <text evidence="8">The sequence shown here is derived from an EMBL/GenBank/DDBJ whole genome shotgun (WGS) entry which is preliminary data.</text>
</comment>
<reference evidence="8" key="1">
    <citation type="submission" date="2021-03" db="EMBL/GenBank/DDBJ databases">
        <authorList>
            <person name="Kanchanasin P."/>
            <person name="Saeng-In P."/>
            <person name="Phongsopitanun W."/>
            <person name="Yuki M."/>
            <person name="Kudo T."/>
            <person name="Ohkuma M."/>
            <person name="Tanasupawat S."/>
        </authorList>
    </citation>
    <scope>NUCLEOTIDE SEQUENCE</scope>
    <source>
        <strain evidence="8">GKU 128</strain>
    </source>
</reference>
<evidence type="ECO:0000313" key="8">
    <source>
        <dbReference type="EMBL" id="MBO2452949.1"/>
    </source>
</evidence>
<feature type="binding site" evidence="7">
    <location>
        <position position="93"/>
    </location>
    <ligand>
        <name>Fe cation</name>
        <dbReference type="ChEBI" id="CHEBI:24875"/>
        <note>catalytic</note>
    </ligand>
</feature>
<feature type="binding site" evidence="7">
    <location>
        <position position="95"/>
    </location>
    <ligand>
        <name>Fe cation</name>
        <dbReference type="ChEBI" id="CHEBI:24875"/>
        <note>catalytic</note>
    </ligand>
</feature>
<dbReference type="PANTHER" id="PTHR12918:SF1">
    <property type="entry name" value="CYSTEINE DIOXYGENASE TYPE 1"/>
    <property type="match status" value="1"/>
</dbReference>
<dbReference type="AlphaFoldDB" id="A0A939T8B4"/>
<keyword evidence="5 7" id="KW-0408">Iron</keyword>
<feature type="cross-link" description="3'-(S-cysteinyl)-tyrosine (Cys-Tyr)" evidence="6">
    <location>
        <begin position="99"/>
        <end position="163"/>
    </location>
</feature>
<dbReference type="CDD" id="cd10548">
    <property type="entry name" value="cupin_CDO"/>
    <property type="match status" value="1"/>
</dbReference>
<accession>A0A939T8B4</accession>
<dbReference type="InterPro" id="IPR011051">
    <property type="entry name" value="RmlC_Cupin_sf"/>
</dbReference>
<dbReference type="InterPro" id="IPR010300">
    <property type="entry name" value="CDO_1"/>
</dbReference>
<dbReference type="GO" id="GO:0008198">
    <property type="term" value="F:ferrous iron binding"/>
    <property type="evidence" value="ECO:0007669"/>
    <property type="project" value="TreeGrafter"/>
</dbReference>
<evidence type="ECO:0000256" key="2">
    <source>
        <dbReference type="ARBA" id="ARBA00022723"/>
    </source>
</evidence>
<keyword evidence="3 8" id="KW-0223">Dioxygenase</keyword>
<dbReference type="EMBL" id="JAGEOJ010000018">
    <property type="protein sequence ID" value="MBO2452949.1"/>
    <property type="molecule type" value="Genomic_DNA"/>
</dbReference>
<keyword evidence="2 7" id="KW-0479">Metal-binding</keyword>
<gene>
    <name evidence="8" type="ORF">J4573_38065</name>
</gene>
<sequence length="181" mass="19545">MTALTTATKNTVVLDSVIDAVREIVGRGLAPEPTAYLVGEALRPLLSDPGLLTPEQREGDPERYRQHVLHAEPDGSFSVVALVWMPGQRTCIHDHVSWCVAGVHEGEESECRYFLASDGQSSRLVPIEDVVNPTGSISAFAPPGDIHRVCNSGTAKAISIHLYGADISRLGSSIRRTYPES</sequence>
<dbReference type="Pfam" id="PF05995">
    <property type="entry name" value="CDO_I"/>
    <property type="match status" value="1"/>
</dbReference>
<dbReference type="SUPFAM" id="SSF51182">
    <property type="entry name" value="RmlC-like cupins"/>
    <property type="match status" value="1"/>
</dbReference>
<evidence type="ECO:0000256" key="5">
    <source>
        <dbReference type="ARBA" id="ARBA00023004"/>
    </source>
</evidence>
<feature type="binding site" evidence="7">
    <location>
        <position position="147"/>
    </location>
    <ligand>
        <name>Fe cation</name>
        <dbReference type="ChEBI" id="CHEBI:24875"/>
        <note>catalytic</note>
    </ligand>
</feature>
<evidence type="ECO:0000313" key="9">
    <source>
        <dbReference type="Proteomes" id="UP000669179"/>
    </source>
</evidence>
<keyword evidence="9" id="KW-1185">Reference proteome</keyword>
<dbReference type="GO" id="GO:0017172">
    <property type="term" value="F:cysteine dioxygenase activity"/>
    <property type="evidence" value="ECO:0007669"/>
    <property type="project" value="TreeGrafter"/>
</dbReference>
<evidence type="ECO:0000256" key="3">
    <source>
        <dbReference type="ARBA" id="ARBA00022964"/>
    </source>
</evidence>
<dbReference type="GO" id="GO:0019448">
    <property type="term" value="P:L-cysteine catabolic process"/>
    <property type="evidence" value="ECO:0007669"/>
    <property type="project" value="TreeGrafter"/>
</dbReference>
<comment type="similarity">
    <text evidence="1">Belongs to the cysteine dioxygenase family.</text>
</comment>
<keyword evidence="6" id="KW-0883">Thioether bond</keyword>
<dbReference type="PANTHER" id="PTHR12918">
    <property type="entry name" value="CYSTEINE DIOXYGENASE"/>
    <property type="match status" value="1"/>
</dbReference>
<organism evidence="8 9">
    <name type="scientific">Actinomadura barringtoniae</name>
    <dbReference type="NCBI Taxonomy" id="1427535"/>
    <lineage>
        <taxon>Bacteria</taxon>
        <taxon>Bacillati</taxon>
        <taxon>Actinomycetota</taxon>
        <taxon>Actinomycetes</taxon>
        <taxon>Streptosporangiales</taxon>
        <taxon>Thermomonosporaceae</taxon>
        <taxon>Actinomadura</taxon>
    </lineage>
</organism>
<evidence type="ECO:0000256" key="1">
    <source>
        <dbReference type="ARBA" id="ARBA00006622"/>
    </source>
</evidence>
<dbReference type="Proteomes" id="UP000669179">
    <property type="component" value="Unassembled WGS sequence"/>
</dbReference>
<dbReference type="InterPro" id="IPR014710">
    <property type="entry name" value="RmlC-like_jellyroll"/>
</dbReference>
<evidence type="ECO:0000256" key="6">
    <source>
        <dbReference type="PIRSR" id="PIRSR610300-50"/>
    </source>
</evidence>
<protein>
    <submittedName>
        <fullName evidence="8">Cysteine dioxygenase family protein</fullName>
    </submittedName>
</protein>
<dbReference type="RefSeq" id="WP_208260972.1">
    <property type="nucleotide sequence ID" value="NZ_JAGEOJ010000018.1"/>
</dbReference>
<evidence type="ECO:0000256" key="4">
    <source>
        <dbReference type="ARBA" id="ARBA00023002"/>
    </source>
</evidence>